<dbReference type="RefSeq" id="WP_156690939.1">
    <property type="nucleotide sequence ID" value="NZ_CP034279.1"/>
</dbReference>
<evidence type="ECO:0000256" key="2">
    <source>
        <dbReference type="RuleBase" id="RU003749"/>
    </source>
</evidence>
<dbReference type="CDD" id="cd07043">
    <property type="entry name" value="STAS_anti-anti-sigma_factors"/>
    <property type="match status" value="1"/>
</dbReference>
<name>A0A6I6F7T9_9ACTN</name>
<comment type="similarity">
    <text evidence="1 2">Belongs to the anti-sigma-factor antagonist family.</text>
</comment>
<evidence type="ECO:0000313" key="4">
    <source>
        <dbReference type="EMBL" id="QGV77117.1"/>
    </source>
</evidence>
<dbReference type="PROSITE" id="PS50801">
    <property type="entry name" value="STAS"/>
    <property type="match status" value="1"/>
</dbReference>
<keyword evidence="5" id="KW-1185">Reference proteome</keyword>
<dbReference type="KEGG" id="sfic:EIZ62_01755"/>
<dbReference type="PANTHER" id="PTHR33495">
    <property type="entry name" value="ANTI-SIGMA FACTOR ANTAGONIST TM_1081-RELATED-RELATED"/>
    <property type="match status" value="1"/>
</dbReference>
<dbReference type="GO" id="GO:0043856">
    <property type="term" value="F:anti-sigma factor antagonist activity"/>
    <property type="evidence" value="ECO:0007669"/>
    <property type="project" value="InterPro"/>
</dbReference>
<sequence>MEQSGVRVGIEVRPAGVGVLTVRGELDYDGVPLFDEAVGSVRAEGVHRLLLDLSDLTFMDSSGVNAFLRVQRDARAEGGWLRLANPQPSVLRLIELVGLTAAIPLYDTVGDALAG</sequence>
<dbReference type="InterPro" id="IPR036513">
    <property type="entry name" value="STAS_dom_sf"/>
</dbReference>
<dbReference type="InterPro" id="IPR002645">
    <property type="entry name" value="STAS_dom"/>
</dbReference>
<feature type="domain" description="STAS" evidence="3">
    <location>
        <begin position="16"/>
        <end position="115"/>
    </location>
</feature>
<dbReference type="Gene3D" id="3.30.750.24">
    <property type="entry name" value="STAS domain"/>
    <property type="match status" value="1"/>
</dbReference>
<accession>A0A6I6F7T9</accession>
<evidence type="ECO:0000259" key="3">
    <source>
        <dbReference type="PROSITE" id="PS50801"/>
    </source>
</evidence>
<dbReference type="OrthoDB" id="9793697at2"/>
<dbReference type="Proteomes" id="UP000422572">
    <property type="component" value="Chromosome"/>
</dbReference>
<dbReference type="EMBL" id="CP034279">
    <property type="protein sequence ID" value="QGV77117.1"/>
    <property type="molecule type" value="Genomic_DNA"/>
</dbReference>
<dbReference type="PANTHER" id="PTHR33495:SF2">
    <property type="entry name" value="ANTI-SIGMA FACTOR ANTAGONIST TM_1081-RELATED"/>
    <property type="match status" value="1"/>
</dbReference>
<dbReference type="SUPFAM" id="SSF52091">
    <property type="entry name" value="SpoIIaa-like"/>
    <property type="match status" value="1"/>
</dbReference>
<proteinExistence type="inferred from homology"/>
<dbReference type="InterPro" id="IPR003658">
    <property type="entry name" value="Anti-sigma_ant"/>
</dbReference>
<dbReference type="Pfam" id="PF01740">
    <property type="entry name" value="STAS"/>
    <property type="match status" value="1"/>
</dbReference>
<dbReference type="NCBIfam" id="TIGR00377">
    <property type="entry name" value="ant_ant_sig"/>
    <property type="match status" value="1"/>
</dbReference>
<organism evidence="4 5">
    <name type="scientific">Streptomyces ficellus</name>
    <dbReference type="NCBI Taxonomy" id="1977088"/>
    <lineage>
        <taxon>Bacteria</taxon>
        <taxon>Bacillati</taxon>
        <taxon>Actinomycetota</taxon>
        <taxon>Actinomycetes</taxon>
        <taxon>Kitasatosporales</taxon>
        <taxon>Streptomycetaceae</taxon>
        <taxon>Streptomyces</taxon>
    </lineage>
</organism>
<evidence type="ECO:0000256" key="1">
    <source>
        <dbReference type="ARBA" id="ARBA00009013"/>
    </source>
</evidence>
<reference evidence="4 5" key="1">
    <citation type="submission" date="2018-12" db="EMBL/GenBank/DDBJ databases">
        <title>Complete genome sequence of Streptomyces ficellus NRRL8067, the producer of ficellomycin, feldamycin and nojirimycin.</title>
        <authorList>
            <person name="Zhang H."/>
            <person name="Yue R."/>
            <person name="Liu Y."/>
            <person name="Li M."/>
            <person name="Mu H."/>
            <person name="Zhang J."/>
        </authorList>
    </citation>
    <scope>NUCLEOTIDE SEQUENCE [LARGE SCALE GENOMIC DNA]</scope>
    <source>
        <strain evidence="4 5">NRRL 8067</strain>
    </source>
</reference>
<dbReference type="AlphaFoldDB" id="A0A6I6F7T9"/>
<gene>
    <name evidence="4" type="ORF">EIZ62_01755</name>
</gene>
<evidence type="ECO:0000313" key="5">
    <source>
        <dbReference type="Proteomes" id="UP000422572"/>
    </source>
</evidence>
<protein>
    <recommendedName>
        <fullName evidence="2">Anti-sigma factor antagonist</fullName>
    </recommendedName>
</protein>